<accession>A0A557S7U7</accession>
<reference evidence="1 2" key="1">
    <citation type="submission" date="2019-07" db="EMBL/GenBank/DDBJ databases">
        <title>The pathways for chlorine oxyanion respiration interact through the shared metabolite chlorate.</title>
        <authorList>
            <person name="Barnum T.P."/>
            <person name="Cheng Y."/>
            <person name="Hill K.A."/>
            <person name="Lucas L.N."/>
            <person name="Carlson H.K."/>
            <person name="Coates J.D."/>
        </authorList>
    </citation>
    <scope>NUCLEOTIDE SEQUENCE [LARGE SCALE GENOMIC DNA]</scope>
    <source>
        <strain evidence="1 2">BK-1</strain>
    </source>
</reference>
<dbReference type="OrthoDB" id="6460891at2"/>
<dbReference type="Proteomes" id="UP000316649">
    <property type="component" value="Unassembled WGS sequence"/>
</dbReference>
<dbReference type="InterPro" id="IPR021233">
    <property type="entry name" value="DUF2783"/>
</dbReference>
<sequence length="68" mass="7625">MIETQHLNVQPALKRPDDFYNALVDMHRDLSEEQSQLANAKLILLLANHIGDEATLEEALKIATEGLN</sequence>
<dbReference type="AlphaFoldDB" id="A0A557S7U7"/>
<dbReference type="EMBL" id="VMNH01000013">
    <property type="protein sequence ID" value="TVO73496.1"/>
    <property type="molecule type" value="Genomic_DNA"/>
</dbReference>
<proteinExistence type="predicted"/>
<comment type="caution">
    <text evidence="1">The sequence shown here is derived from an EMBL/GenBank/DDBJ whole genome shotgun (WGS) entry which is preliminary data.</text>
</comment>
<evidence type="ECO:0000313" key="2">
    <source>
        <dbReference type="Proteomes" id="UP000316649"/>
    </source>
</evidence>
<organism evidence="1 2">
    <name type="scientific">Sedimenticola selenatireducens</name>
    <dbReference type="NCBI Taxonomy" id="191960"/>
    <lineage>
        <taxon>Bacteria</taxon>
        <taxon>Pseudomonadati</taxon>
        <taxon>Pseudomonadota</taxon>
        <taxon>Gammaproteobacteria</taxon>
        <taxon>Chromatiales</taxon>
        <taxon>Sedimenticolaceae</taxon>
        <taxon>Sedimenticola</taxon>
    </lineage>
</organism>
<gene>
    <name evidence="1" type="ORF">FHP88_11495</name>
</gene>
<protein>
    <submittedName>
        <fullName evidence="1">DUF2783 domain-containing protein</fullName>
    </submittedName>
</protein>
<keyword evidence="2" id="KW-1185">Reference proteome</keyword>
<dbReference type="RefSeq" id="WP_144359219.1">
    <property type="nucleotide sequence ID" value="NZ_VMNH01000013.1"/>
</dbReference>
<dbReference type="Pfam" id="PF10932">
    <property type="entry name" value="DUF2783"/>
    <property type="match status" value="1"/>
</dbReference>
<evidence type="ECO:0000313" key="1">
    <source>
        <dbReference type="EMBL" id="TVO73496.1"/>
    </source>
</evidence>
<name>A0A557S7U7_9GAMM</name>